<dbReference type="Proteomes" id="UP000305674">
    <property type="component" value="Unassembled WGS sequence"/>
</dbReference>
<dbReference type="AlphaFoldDB" id="A0A4U1BC09"/>
<comment type="caution">
    <text evidence="2">The sequence shown here is derived from an EMBL/GenBank/DDBJ whole genome shotgun (WGS) entry which is preliminary data.</text>
</comment>
<keyword evidence="3" id="KW-1185">Reference proteome</keyword>
<evidence type="ECO:0000259" key="1">
    <source>
        <dbReference type="PROSITE" id="PS51819"/>
    </source>
</evidence>
<dbReference type="InterPro" id="IPR004360">
    <property type="entry name" value="Glyas_Fos-R_dOase_dom"/>
</dbReference>
<dbReference type="SUPFAM" id="SSF54593">
    <property type="entry name" value="Glyoxalase/Bleomycin resistance protein/Dihydroxybiphenyl dioxygenase"/>
    <property type="match status" value="1"/>
</dbReference>
<dbReference type="Gene3D" id="3.10.180.10">
    <property type="entry name" value="2,3-Dihydroxybiphenyl 1,2-Dioxygenase, domain 1"/>
    <property type="match status" value="1"/>
</dbReference>
<dbReference type="OrthoDB" id="9792323at2"/>
<dbReference type="PANTHER" id="PTHR33993">
    <property type="entry name" value="GLYOXALASE-RELATED"/>
    <property type="match status" value="1"/>
</dbReference>
<evidence type="ECO:0000313" key="3">
    <source>
        <dbReference type="Proteomes" id="UP000305674"/>
    </source>
</evidence>
<dbReference type="Pfam" id="PF00903">
    <property type="entry name" value="Glyoxalase"/>
    <property type="match status" value="1"/>
</dbReference>
<sequence length="121" mass="13378">MPMNETINYIEFGSRHLAASKSFFEHAFGWRFTDYGADYTAFEGGGLQGGLFRSERASRAEQGGALLVLFSEDLEASLEKVSALGAQICRPIFPFPGGRRFHFVEPGGNELAIWSDKEPNP</sequence>
<reference evidence="2 3" key="1">
    <citation type="submission" date="2019-04" db="EMBL/GenBank/DDBJ databases">
        <authorList>
            <person name="Hwang J.C."/>
        </authorList>
    </citation>
    <scope>NUCLEOTIDE SEQUENCE [LARGE SCALE GENOMIC DNA]</scope>
    <source>
        <strain evidence="2 3">IMCC35001</strain>
    </source>
</reference>
<dbReference type="InterPro" id="IPR037523">
    <property type="entry name" value="VOC_core"/>
</dbReference>
<protein>
    <submittedName>
        <fullName evidence="2">VOC family protein</fullName>
    </submittedName>
</protein>
<gene>
    <name evidence="2" type="ORF">FCL40_12285</name>
</gene>
<evidence type="ECO:0000313" key="2">
    <source>
        <dbReference type="EMBL" id="TKB48482.1"/>
    </source>
</evidence>
<dbReference type="CDD" id="cd07247">
    <property type="entry name" value="SgaA_N_like"/>
    <property type="match status" value="1"/>
</dbReference>
<dbReference type="InterPro" id="IPR052164">
    <property type="entry name" value="Anthracycline_SecMetBiosynth"/>
</dbReference>
<dbReference type="InterPro" id="IPR029068">
    <property type="entry name" value="Glyas_Bleomycin-R_OHBP_Dase"/>
</dbReference>
<feature type="domain" description="VOC" evidence="1">
    <location>
        <begin position="6"/>
        <end position="116"/>
    </location>
</feature>
<organism evidence="2 3">
    <name type="scientific">Ferrimonas sediminicola</name>
    <dbReference type="NCBI Taxonomy" id="2569538"/>
    <lineage>
        <taxon>Bacteria</taxon>
        <taxon>Pseudomonadati</taxon>
        <taxon>Pseudomonadota</taxon>
        <taxon>Gammaproteobacteria</taxon>
        <taxon>Alteromonadales</taxon>
        <taxon>Ferrimonadaceae</taxon>
        <taxon>Ferrimonas</taxon>
    </lineage>
</organism>
<accession>A0A4U1BC09</accession>
<dbReference type="PROSITE" id="PS51819">
    <property type="entry name" value="VOC"/>
    <property type="match status" value="1"/>
</dbReference>
<dbReference type="EMBL" id="SWCI01000007">
    <property type="protein sequence ID" value="TKB48482.1"/>
    <property type="molecule type" value="Genomic_DNA"/>
</dbReference>
<dbReference type="PANTHER" id="PTHR33993:SF1">
    <property type="entry name" value="GLYOXALASE FAMILY PROTEIN"/>
    <property type="match status" value="1"/>
</dbReference>
<proteinExistence type="predicted"/>
<name>A0A4U1BC09_9GAMM</name>